<comment type="caution">
    <text evidence="3">The sequence shown here is derived from an EMBL/GenBank/DDBJ whole genome shotgun (WGS) entry which is preliminary data.</text>
</comment>
<reference evidence="3" key="1">
    <citation type="submission" date="2021-04" db="EMBL/GenBank/DDBJ databases">
        <title>Microbacterium tenobrionis sp. nov. and Microbacterium allomyrinae sp. nov., isolated from larvae of Tenobrio molitor and Allomyrina dichotoma, respectively.</title>
        <authorList>
            <person name="Lee S.D."/>
        </authorList>
    </citation>
    <scope>NUCLEOTIDE SEQUENCE</scope>
    <source>
        <strain evidence="3">BWT-G7</strain>
    </source>
</reference>
<keyword evidence="1" id="KW-0472">Membrane</keyword>
<feature type="transmembrane region" description="Helical" evidence="1">
    <location>
        <begin position="108"/>
        <end position="127"/>
    </location>
</feature>
<feature type="transmembrane region" description="Helical" evidence="1">
    <location>
        <begin position="219"/>
        <end position="241"/>
    </location>
</feature>
<feature type="transmembrane region" description="Helical" evidence="1">
    <location>
        <begin position="147"/>
        <end position="165"/>
    </location>
</feature>
<evidence type="ECO:0000259" key="2">
    <source>
        <dbReference type="Pfam" id="PF07786"/>
    </source>
</evidence>
<feature type="transmembrane region" description="Helical" evidence="1">
    <location>
        <begin position="177"/>
        <end position="199"/>
    </location>
</feature>
<evidence type="ECO:0000256" key="1">
    <source>
        <dbReference type="SAM" id="Phobius"/>
    </source>
</evidence>
<feature type="transmembrane region" description="Helical" evidence="1">
    <location>
        <begin position="63"/>
        <end position="79"/>
    </location>
</feature>
<dbReference type="EMBL" id="JAGTTN010000007">
    <property type="protein sequence ID" value="MCC2033885.1"/>
    <property type="molecule type" value="Genomic_DNA"/>
</dbReference>
<dbReference type="InterPro" id="IPR012429">
    <property type="entry name" value="HGSNAT_cat"/>
</dbReference>
<feature type="transmembrane region" description="Helical" evidence="1">
    <location>
        <begin position="253"/>
        <end position="274"/>
    </location>
</feature>
<sequence length="338" mass="35340">MFAAHLLWIEEPFDFADPGTWIAVVEGRSSILFATLAGVSLGLMTGGRTALQGRARSIADRRIAVRAGLLWLLGVALILTGVPVYVILPAYAILFLLAIPLTGFGPRVLLPLAAVLAVVMPFVQVLLDALPLWNTSPGSALSLAIGWHYPFTTWIAFVVAGMGVARADVRRLRVQCWLLGAGAALAVLGYGIDAAIGSGEAAELLSFDGALWTARAHSTGLLEVIGSGGFALAVLGASLLLCRTVLTFVVLPLRAVGAMPLTAYTLQLVVWAAVAGAELGDSGDLAGFRALEPFWPLTLGTIVFCTAWALLAGRGLLETALDRAAKFAVGDGQRSAVR</sequence>
<evidence type="ECO:0000313" key="4">
    <source>
        <dbReference type="Proteomes" id="UP001139354"/>
    </source>
</evidence>
<feature type="transmembrane region" description="Helical" evidence="1">
    <location>
        <begin position="31"/>
        <end position="51"/>
    </location>
</feature>
<organism evidence="3 4">
    <name type="scientific">Microbacterium allomyrinae</name>
    <dbReference type="NCBI Taxonomy" id="2830666"/>
    <lineage>
        <taxon>Bacteria</taxon>
        <taxon>Bacillati</taxon>
        <taxon>Actinomycetota</taxon>
        <taxon>Actinomycetes</taxon>
        <taxon>Micrococcales</taxon>
        <taxon>Microbacteriaceae</taxon>
        <taxon>Microbacterium</taxon>
    </lineage>
</organism>
<protein>
    <submittedName>
        <fullName evidence="3">DUF1624 domain-containing protein</fullName>
    </submittedName>
</protein>
<dbReference type="Proteomes" id="UP001139354">
    <property type="component" value="Unassembled WGS sequence"/>
</dbReference>
<gene>
    <name evidence="3" type="ORF">KEC57_16990</name>
</gene>
<accession>A0A9X1S5G5</accession>
<dbReference type="Pfam" id="PF07786">
    <property type="entry name" value="HGSNAT_cat"/>
    <property type="match status" value="1"/>
</dbReference>
<evidence type="ECO:0000313" key="3">
    <source>
        <dbReference type="EMBL" id="MCC2033885.1"/>
    </source>
</evidence>
<feature type="transmembrane region" description="Helical" evidence="1">
    <location>
        <begin position="85"/>
        <end position="101"/>
    </location>
</feature>
<proteinExistence type="predicted"/>
<keyword evidence="1" id="KW-0812">Transmembrane</keyword>
<dbReference type="AlphaFoldDB" id="A0A9X1S5G5"/>
<name>A0A9X1S5G5_9MICO</name>
<feature type="domain" description="Heparan-alpha-glucosaminide N-acetyltransferase catalytic" evidence="2">
    <location>
        <begin position="1"/>
        <end position="172"/>
    </location>
</feature>
<keyword evidence="1" id="KW-1133">Transmembrane helix</keyword>
<keyword evidence="4" id="KW-1185">Reference proteome</keyword>
<feature type="transmembrane region" description="Helical" evidence="1">
    <location>
        <begin position="294"/>
        <end position="317"/>
    </location>
</feature>